<dbReference type="InterPro" id="IPR008979">
    <property type="entry name" value="Galactose-bd-like_sf"/>
</dbReference>
<gene>
    <name evidence="4" type="ordered locus">Tbis_3575</name>
</gene>
<keyword evidence="4" id="KW-0723">Serine/threonine-protein kinase</keyword>
<dbReference type="SUPFAM" id="SSF56112">
    <property type="entry name" value="Protein kinase-like (PK-like)"/>
    <property type="match status" value="1"/>
</dbReference>
<dbReference type="EMBL" id="CP001874">
    <property type="protein sequence ID" value="ADG90263.1"/>
    <property type="molecule type" value="Genomic_DNA"/>
</dbReference>
<dbReference type="GO" id="GO:0004674">
    <property type="term" value="F:protein serine/threonine kinase activity"/>
    <property type="evidence" value="ECO:0007669"/>
    <property type="project" value="UniProtKB-KW"/>
</dbReference>
<keyword evidence="4" id="KW-0418">Kinase</keyword>
<dbReference type="GO" id="GO:0005524">
    <property type="term" value="F:ATP binding"/>
    <property type="evidence" value="ECO:0007669"/>
    <property type="project" value="InterPro"/>
</dbReference>
<feature type="domain" description="Protein kinase" evidence="3">
    <location>
        <begin position="16"/>
        <end position="292"/>
    </location>
</feature>
<keyword evidence="1" id="KW-0675">Receptor</keyword>
<dbReference type="KEGG" id="tbi:Tbis_3575"/>
<evidence type="ECO:0000256" key="2">
    <source>
        <dbReference type="SAM" id="MobiDB-lite"/>
    </source>
</evidence>
<reference evidence="4 5" key="1">
    <citation type="submission" date="2010-01" db="EMBL/GenBank/DDBJ databases">
        <title>The complete genome of Thermobispora bispora DSM 43833.</title>
        <authorList>
            <consortium name="US DOE Joint Genome Institute (JGI-PGF)"/>
            <person name="Lucas S."/>
            <person name="Copeland A."/>
            <person name="Lapidus A."/>
            <person name="Glavina del Rio T."/>
            <person name="Dalin E."/>
            <person name="Tice H."/>
            <person name="Bruce D."/>
            <person name="Goodwin L."/>
            <person name="Pitluck S."/>
            <person name="Kyrpides N."/>
            <person name="Mavromatis K."/>
            <person name="Ivanova N."/>
            <person name="Mikhailova N."/>
            <person name="Chertkov O."/>
            <person name="Brettin T."/>
            <person name="Detter J.C."/>
            <person name="Han C."/>
            <person name="Larimer F."/>
            <person name="Land M."/>
            <person name="Hauser L."/>
            <person name="Markowitz V."/>
            <person name="Cheng J.-F."/>
            <person name="Hugenholtz P."/>
            <person name="Woyke T."/>
            <person name="Wu D."/>
            <person name="Jando M."/>
            <person name="Schneider S."/>
            <person name="Klenk H.-P."/>
            <person name="Eisen J.A."/>
        </authorList>
    </citation>
    <scope>NUCLEOTIDE SEQUENCE [LARGE SCALE GENOMIC DNA]</scope>
    <source>
        <strain evidence="5">ATCC 19993 / DSM 43833 / CBS 139.67 / JCM 10125 / KCTC 9307 / NBRC 14880 / R51</strain>
    </source>
</reference>
<dbReference type="Proteomes" id="UP000006640">
    <property type="component" value="Chromosome"/>
</dbReference>
<dbReference type="AlphaFoldDB" id="D6YAL0"/>
<protein>
    <submittedName>
        <fullName evidence="4">Serine/threonine protein kinase</fullName>
    </submittedName>
</protein>
<dbReference type="HOGENOM" id="CLU_021353_0_0_11"/>
<dbReference type="OrthoDB" id="9786339at2"/>
<dbReference type="SMART" id="SM00220">
    <property type="entry name" value="S_TKc"/>
    <property type="match status" value="1"/>
</dbReference>
<dbReference type="Gene3D" id="2.60.120.260">
    <property type="entry name" value="Galactose-binding domain-like"/>
    <property type="match status" value="1"/>
</dbReference>
<organism evidence="4 5">
    <name type="scientific">Thermobispora bispora (strain ATCC 19993 / DSM 43833 / CBS 139.67 / JCM 10125 / KCTC 9307 / NBRC 14880 / R51)</name>
    <dbReference type="NCBI Taxonomy" id="469371"/>
    <lineage>
        <taxon>Bacteria</taxon>
        <taxon>Bacillati</taxon>
        <taxon>Actinomycetota</taxon>
        <taxon>Actinomycetes</taxon>
        <taxon>Streptosporangiales</taxon>
        <taxon>Streptosporangiaceae</taxon>
        <taxon>Thermobispora</taxon>
    </lineage>
</organism>
<evidence type="ECO:0000313" key="5">
    <source>
        <dbReference type="Proteomes" id="UP000006640"/>
    </source>
</evidence>
<evidence type="ECO:0000313" key="4">
    <source>
        <dbReference type="EMBL" id="ADG90263.1"/>
    </source>
</evidence>
<proteinExistence type="predicted"/>
<dbReference type="InterPro" id="IPR000719">
    <property type="entry name" value="Prot_kinase_dom"/>
</dbReference>
<name>D6YAL0_THEBD</name>
<dbReference type="SUPFAM" id="SSF49785">
    <property type="entry name" value="Galactose-binding domain-like"/>
    <property type="match status" value="1"/>
</dbReference>
<sequence length="498" mass="52553">MSMSTVEPGTLLADRFRLEDRVSESGGATLWKAVDEVLARSVAVYTFSPEFPRIKEVVTAARLASRVSDPRLIQVFDASDETEDGTAYVVSEWVTGDSLLDLLQSGPIEPERGAALVGEAAEALAHAYEVGLTHLNLTPDRLIWTTGNTVKLIGVGLDAAIYGLSADDPAAEDAKGLGRLLYAALTGHWPGEEDHGLPAAPTDDGKVCTPRQVTAGVPGYLDAITCRALFAEPRKGEPPLTTPAQVAEALADVPRPLPAPPVPSTPPAVNLTPDERSRPARPPLATPRQPVIVPPPRTGGALSRVLLSVIVLLVMVAVGVGAWTVGKNLGNTPTVVQTIIQSASPSQKLTVVKPVSATGFDPLGDDKTENPEYAGLAIDGKPSTEWHTQSYTSADLGRLKEGVGLLLDMGKPIRIADVTVLLSNSPGADVELKVGDAAQLSSLKTVAKARNASGTVKLTPEKEATGQYVVIWFTRVPLHEGKYRGTIYEVTVHSPESA</sequence>
<dbReference type="Gene3D" id="3.30.200.20">
    <property type="entry name" value="Phosphorylase Kinase, domain 1"/>
    <property type="match status" value="1"/>
</dbReference>
<keyword evidence="4" id="KW-0808">Transferase</keyword>
<evidence type="ECO:0000256" key="1">
    <source>
        <dbReference type="ARBA" id="ARBA00023170"/>
    </source>
</evidence>
<feature type="compositionally biased region" description="Pro residues" evidence="2">
    <location>
        <begin position="255"/>
        <end position="266"/>
    </location>
</feature>
<dbReference type="CDD" id="cd13973">
    <property type="entry name" value="PK_MviN-like"/>
    <property type="match status" value="1"/>
</dbReference>
<dbReference type="STRING" id="469371.Tbis_3575"/>
<dbReference type="PROSITE" id="PS50011">
    <property type="entry name" value="PROTEIN_KINASE_DOM"/>
    <property type="match status" value="1"/>
</dbReference>
<dbReference type="Gene3D" id="1.10.510.10">
    <property type="entry name" value="Transferase(Phosphotransferase) domain 1"/>
    <property type="match status" value="1"/>
</dbReference>
<dbReference type="eggNOG" id="COG0515">
    <property type="taxonomic scope" value="Bacteria"/>
</dbReference>
<accession>D6YAL0</accession>
<dbReference type="InterPro" id="IPR011009">
    <property type="entry name" value="Kinase-like_dom_sf"/>
</dbReference>
<keyword evidence="5" id="KW-1185">Reference proteome</keyword>
<evidence type="ECO:0000259" key="3">
    <source>
        <dbReference type="PROSITE" id="PS50011"/>
    </source>
</evidence>
<feature type="region of interest" description="Disordered" evidence="2">
    <location>
        <begin position="254"/>
        <end position="292"/>
    </location>
</feature>